<dbReference type="PRINTS" id="PR00032">
    <property type="entry name" value="HTHARAC"/>
</dbReference>
<dbReference type="InterPro" id="IPR018060">
    <property type="entry name" value="HTH_AraC"/>
</dbReference>
<dbReference type="AlphaFoldDB" id="A0AAE3SUR5"/>
<dbReference type="PANTHER" id="PTHR47894:SF4">
    <property type="entry name" value="HTH-TYPE TRANSCRIPTIONAL REGULATOR GADX"/>
    <property type="match status" value="1"/>
</dbReference>
<dbReference type="RefSeq" id="WP_306410753.1">
    <property type="nucleotide sequence ID" value="NZ_JANFPI010000002.1"/>
</dbReference>
<dbReference type="Gene3D" id="1.10.10.60">
    <property type="entry name" value="Homeodomain-like"/>
    <property type="match status" value="1"/>
</dbReference>
<dbReference type="SUPFAM" id="SSF46689">
    <property type="entry name" value="Homeodomain-like"/>
    <property type="match status" value="1"/>
</dbReference>
<keyword evidence="6" id="KW-1185">Reference proteome</keyword>
<evidence type="ECO:0000313" key="6">
    <source>
        <dbReference type="Proteomes" id="UP001208771"/>
    </source>
</evidence>
<proteinExistence type="predicted"/>
<evidence type="ECO:0000256" key="1">
    <source>
        <dbReference type="ARBA" id="ARBA00023015"/>
    </source>
</evidence>
<feature type="domain" description="HTH araC/xylS-type" evidence="4">
    <location>
        <begin position="175"/>
        <end position="272"/>
    </location>
</feature>
<dbReference type="Pfam" id="PF12833">
    <property type="entry name" value="HTH_18"/>
    <property type="match status" value="1"/>
</dbReference>
<keyword evidence="1" id="KW-0805">Transcription regulation</keyword>
<accession>A0AAE3SUR5</accession>
<gene>
    <name evidence="5" type="ORF">NOF55_07675</name>
</gene>
<dbReference type="InterPro" id="IPR020449">
    <property type="entry name" value="Tscrpt_reg_AraC-type_HTH"/>
</dbReference>
<reference evidence="5" key="1">
    <citation type="submission" date="2022-07" db="EMBL/GenBank/DDBJ databases">
        <title>Ectorhizobium quercum gen.nov., sp. nov.</title>
        <authorList>
            <person name="Ma T."/>
            <person name="Li Y."/>
        </authorList>
    </citation>
    <scope>NUCLEOTIDE SEQUENCE</scope>
    <source>
        <strain evidence="5">BDR2-2</strain>
    </source>
</reference>
<sequence>MDHRQQTGSAQIPGPVSEVSVLPITQATAATFTDLFIGLTFLCFIRSGTKRVICPVNGEMIGEEGDLLVFPPGSMVTLENRPLPNASYRADGVYFSHDLVDTVFADQPTRNDLTGIQVLRAPRHRPSEILDLIRDTLDNEALPPPIRQHRLLEPLIWLRHNGVRLPTRDEEQPLGRVRRLVETDISHPWRIPEVAGHFAMSEATFRRWLAKSGHAFSKILLNTRLEKGLALLQTTDIPISRIALECGFKTPSHFSDSFRKRFGIKPKGIRSAAD</sequence>
<dbReference type="PANTHER" id="PTHR47894">
    <property type="entry name" value="HTH-TYPE TRANSCRIPTIONAL REGULATOR GADX"/>
    <property type="match status" value="1"/>
</dbReference>
<evidence type="ECO:0000256" key="3">
    <source>
        <dbReference type="ARBA" id="ARBA00023163"/>
    </source>
</evidence>
<evidence type="ECO:0000313" key="5">
    <source>
        <dbReference type="EMBL" id="MCX8996983.1"/>
    </source>
</evidence>
<evidence type="ECO:0000259" key="4">
    <source>
        <dbReference type="PROSITE" id="PS01124"/>
    </source>
</evidence>
<name>A0AAE3SUR5_9HYPH</name>
<evidence type="ECO:0000256" key="2">
    <source>
        <dbReference type="ARBA" id="ARBA00023125"/>
    </source>
</evidence>
<organism evidence="5 6">
    <name type="scientific">Ectorhizobium quercum</name>
    <dbReference type="NCBI Taxonomy" id="2965071"/>
    <lineage>
        <taxon>Bacteria</taxon>
        <taxon>Pseudomonadati</taxon>
        <taxon>Pseudomonadota</taxon>
        <taxon>Alphaproteobacteria</taxon>
        <taxon>Hyphomicrobiales</taxon>
        <taxon>Rhizobiaceae</taxon>
        <taxon>Ectorhizobium</taxon>
    </lineage>
</organism>
<comment type="caution">
    <text evidence="5">The sequence shown here is derived from an EMBL/GenBank/DDBJ whole genome shotgun (WGS) entry which is preliminary data.</text>
</comment>
<dbReference type="InterPro" id="IPR009057">
    <property type="entry name" value="Homeodomain-like_sf"/>
</dbReference>
<dbReference type="SMART" id="SM00342">
    <property type="entry name" value="HTH_ARAC"/>
    <property type="match status" value="1"/>
</dbReference>
<dbReference type="GO" id="GO:0000976">
    <property type="term" value="F:transcription cis-regulatory region binding"/>
    <property type="evidence" value="ECO:0007669"/>
    <property type="project" value="TreeGrafter"/>
</dbReference>
<dbReference type="GO" id="GO:0003700">
    <property type="term" value="F:DNA-binding transcription factor activity"/>
    <property type="evidence" value="ECO:0007669"/>
    <property type="project" value="InterPro"/>
</dbReference>
<keyword evidence="2" id="KW-0238">DNA-binding</keyword>
<dbReference type="GO" id="GO:0005829">
    <property type="term" value="C:cytosol"/>
    <property type="evidence" value="ECO:0007669"/>
    <property type="project" value="TreeGrafter"/>
</dbReference>
<keyword evidence="3" id="KW-0804">Transcription</keyword>
<dbReference type="PROSITE" id="PS01124">
    <property type="entry name" value="HTH_ARAC_FAMILY_2"/>
    <property type="match status" value="1"/>
</dbReference>
<dbReference type="EMBL" id="JANFPI010000002">
    <property type="protein sequence ID" value="MCX8996983.1"/>
    <property type="molecule type" value="Genomic_DNA"/>
</dbReference>
<dbReference type="PROSITE" id="PS00041">
    <property type="entry name" value="HTH_ARAC_FAMILY_1"/>
    <property type="match status" value="1"/>
</dbReference>
<dbReference type="Proteomes" id="UP001208771">
    <property type="component" value="Unassembled WGS sequence"/>
</dbReference>
<protein>
    <submittedName>
        <fullName evidence="5">AraC family transcriptional regulator</fullName>
    </submittedName>
</protein>
<dbReference type="InterPro" id="IPR018062">
    <property type="entry name" value="HTH_AraC-typ_CS"/>
</dbReference>